<evidence type="ECO:0000313" key="5">
    <source>
        <dbReference type="EMBL" id="MBL0004735.1"/>
    </source>
</evidence>
<dbReference type="AlphaFoldDB" id="A0A935IU91"/>
<feature type="domain" description="Solute-binding protein family 5" evidence="2">
    <location>
        <begin position="113"/>
        <end position="506"/>
    </location>
</feature>
<evidence type="ECO:0000313" key="3">
    <source>
        <dbReference type="EMBL" id="MBK6300545.1"/>
    </source>
</evidence>
<feature type="chain" id="PRO_5044158295" evidence="1">
    <location>
        <begin position="26"/>
        <end position="591"/>
    </location>
</feature>
<dbReference type="PIRSF" id="PIRSF002741">
    <property type="entry name" value="MppA"/>
    <property type="match status" value="1"/>
</dbReference>
<dbReference type="SUPFAM" id="SSF53850">
    <property type="entry name" value="Periplasmic binding protein-like II"/>
    <property type="match status" value="1"/>
</dbReference>
<sequence length="591" mass="63670">MRWTHVLAVGAVASLGLTAACSAPASTPGATTGATASQTADSKAAAAIDPTAKGPAPEVAGAKKGGTLTVSYSTAPADMDPSAQFYQDSGAIMTRLTQRSLTSFVNRNGKQVLVPDLATDLGQVSADGLTWTFTLKDGIKYSDGSAVVADDIAYAVKRSFAFTDTGPTYQVDFLKDGAKYEGPWDNPETENPFGDTFAGVEAQGNKVIFHLEKRWETLPYFATFTQVSPIPKAKETKNRDYGNTALSTGPYMIKSFTQGTELTLVRNPNWDAKTDPARTAYVDSYAFKFGQDSIKVQQGILASNGPDATTLNWDGIDASLADQVTGAKSSQFINGQSSCVVAVNMDSRKIPLEVRKAIAVAYPFDDINKAAGATPLSQTPASTLIPPQIPGWLDYKLPGLTGTGNGDPVKAKEMLKAAGKEGFELVYYYTNDDPSNVAQQVNQVRKTKLQEAGFTVKDLGVPNKERRTLIAKLDGPHNMLQSPGGWCFDWPSADSIFPPMVSSTQIKGGGTNWGNLSDAKIDAEMERILKLSIADQGPEWGKFDKWLMETYLPAIPYYYDRSNLLFGTKVKNVINDPNHGMPVLDAIWVEQ</sequence>
<evidence type="ECO:0000313" key="4">
    <source>
        <dbReference type="EMBL" id="MBK7272898.1"/>
    </source>
</evidence>
<evidence type="ECO:0000313" key="7">
    <source>
        <dbReference type="Proteomes" id="UP000726105"/>
    </source>
</evidence>
<comment type="caution">
    <text evidence="4">The sequence shown here is derived from an EMBL/GenBank/DDBJ whole genome shotgun (WGS) entry which is preliminary data.</text>
</comment>
<keyword evidence="1" id="KW-0732">Signal</keyword>
<dbReference type="GO" id="GO:1904680">
    <property type="term" value="F:peptide transmembrane transporter activity"/>
    <property type="evidence" value="ECO:0007669"/>
    <property type="project" value="TreeGrafter"/>
</dbReference>
<dbReference type="GO" id="GO:0015833">
    <property type="term" value="P:peptide transport"/>
    <property type="evidence" value="ECO:0007669"/>
    <property type="project" value="TreeGrafter"/>
</dbReference>
<dbReference type="Pfam" id="PF00496">
    <property type="entry name" value="SBP_bac_5"/>
    <property type="match status" value="1"/>
</dbReference>
<dbReference type="Proteomes" id="UP000726105">
    <property type="component" value="Unassembled WGS sequence"/>
</dbReference>
<dbReference type="PANTHER" id="PTHR30290">
    <property type="entry name" value="PERIPLASMIC BINDING COMPONENT OF ABC TRANSPORTER"/>
    <property type="match status" value="1"/>
</dbReference>
<evidence type="ECO:0000259" key="2">
    <source>
        <dbReference type="Pfam" id="PF00496"/>
    </source>
</evidence>
<dbReference type="GO" id="GO:0043190">
    <property type="term" value="C:ATP-binding cassette (ABC) transporter complex"/>
    <property type="evidence" value="ECO:0007669"/>
    <property type="project" value="InterPro"/>
</dbReference>
<evidence type="ECO:0000256" key="1">
    <source>
        <dbReference type="SAM" id="SignalP"/>
    </source>
</evidence>
<accession>A0A935IU91</accession>
<dbReference type="InterPro" id="IPR039424">
    <property type="entry name" value="SBP_5"/>
</dbReference>
<dbReference type="Gene3D" id="3.40.190.10">
    <property type="entry name" value="Periplasmic binding protein-like II"/>
    <property type="match status" value="1"/>
</dbReference>
<proteinExistence type="predicted"/>
<dbReference type="GO" id="GO:0042597">
    <property type="term" value="C:periplasmic space"/>
    <property type="evidence" value="ECO:0007669"/>
    <property type="project" value="UniProtKB-ARBA"/>
</dbReference>
<name>A0A935IU91_9MICO</name>
<dbReference type="EMBL" id="JADJIB010000002">
    <property type="protein sequence ID" value="MBK7272898.1"/>
    <property type="molecule type" value="Genomic_DNA"/>
</dbReference>
<reference evidence="6 7" key="1">
    <citation type="submission" date="2020-10" db="EMBL/GenBank/DDBJ databases">
        <title>Connecting structure to function with the recovery of over 1000 high-quality activated sludge metagenome-assembled genomes encoding full-length rRNA genes using long-read sequencing.</title>
        <authorList>
            <person name="Singleton C.M."/>
            <person name="Petriglieri F."/>
            <person name="Kristensen J.M."/>
            <person name="Kirkegaard R.H."/>
            <person name="Michaelsen T.Y."/>
            <person name="Andersen M.H."/>
            <person name="Karst S.M."/>
            <person name="Dueholm M.S."/>
            <person name="Nielsen P.H."/>
            <person name="Albertsen M."/>
        </authorList>
    </citation>
    <scope>NUCLEOTIDE SEQUENCE [LARGE SCALE GENOMIC DNA]</scope>
    <source>
        <strain evidence="3">AalE_18-Q3-R2-46_BAT3C.188</strain>
        <strain evidence="4">Ega_18-Q3-R5-49_MAXAC.001</strain>
        <strain evidence="5">Ribe_18-Q3-R11-54_MAXAC.001</strain>
    </source>
</reference>
<dbReference type="PANTHER" id="PTHR30290:SF83">
    <property type="entry name" value="ABC TRANSPORTER SUBSTRATE-BINDING PROTEIN"/>
    <property type="match status" value="1"/>
</dbReference>
<protein>
    <submittedName>
        <fullName evidence="4">ABC transporter substrate-binding protein</fullName>
    </submittedName>
</protein>
<gene>
    <name evidence="3" type="ORF">IPF40_05655</name>
    <name evidence="4" type="ORF">IPI13_06885</name>
    <name evidence="5" type="ORF">IPP00_12385</name>
</gene>
<dbReference type="Proteomes" id="UP000886632">
    <property type="component" value="Unassembled WGS sequence"/>
</dbReference>
<dbReference type="PROSITE" id="PS51257">
    <property type="entry name" value="PROKAR_LIPOPROTEIN"/>
    <property type="match status" value="1"/>
</dbReference>
<dbReference type="InterPro" id="IPR030678">
    <property type="entry name" value="Peptide/Ni-bd"/>
</dbReference>
<feature type="signal peptide" evidence="1">
    <location>
        <begin position="1"/>
        <end position="25"/>
    </location>
</feature>
<dbReference type="Gene3D" id="3.10.105.10">
    <property type="entry name" value="Dipeptide-binding Protein, Domain 3"/>
    <property type="match status" value="1"/>
</dbReference>
<dbReference type="EMBL" id="JADKGK010000022">
    <property type="protein sequence ID" value="MBL0004735.1"/>
    <property type="molecule type" value="Genomic_DNA"/>
</dbReference>
<organism evidence="4 7">
    <name type="scientific">Candidatus Phosphoribacter hodrii</name>
    <dbReference type="NCBI Taxonomy" id="2953743"/>
    <lineage>
        <taxon>Bacteria</taxon>
        <taxon>Bacillati</taxon>
        <taxon>Actinomycetota</taxon>
        <taxon>Actinomycetes</taxon>
        <taxon>Micrococcales</taxon>
        <taxon>Dermatophilaceae</taxon>
        <taxon>Candidatus Phosphoribacter</taxon>
    </lineage>
</organism>
<evidence type="ECO:0000313" key="6">
    <source>
        <dbReference type="Proteomes" id="UP000718281"/>
    </source>
</evidence>
<dbReference type="InterPro" id="IPR000914">
    <property type="entry name" value="SBP_5_dom"/>
</dbReference>
<dbReference type="EMBL" id="JADIXZ010000004">
    <property type="protein sequence ID" value="MBK6300545.1"/>
    <property type="molecule type" value="Genomic_DNA"/>
</dbReference>
<dbReference type="Proteomes" id="UP000718281">
    <property type="component" value="Unassembled WGS sequence"/>
</dbReference>